<organism evidence="2 3">
    <name type="scientific">Senna tora</name>
    <dbReference type="NCBI Taxonomy" id="362788"/>
    <lineage>
        <taxon>Eukaryota</taxon>
        <taxon>Viridiplantae</taxon>
        <taxon>Streptophyta</taxon>
        <taxon>Embryophyta</taxon>
        <taxon>Tracheophyta</taxon>
        <taxon>Spermatophyta</taxon>
        <taxon>Magnoliopsida</taxon>
        <taxon>eudicotyledons</taxon>
        <taxon>Gunneridae</taxon>
        <taxon>Pentapetalae</taxon>
        <taxon>rosids</taxon>
        <taxon>fabids</taxon>
        <taxon>Fabales</taxon>
        <taxon>Fabaceae</taxon>
        <taxon>Caesalpinioideae</taxon>
        <taxon>Cassia clade</taxon>
        <taxon>Senna</taxon>
    </lineage>
</organism>
<evidence type="ECO:0000313" key="2">
    <source>
        <dbReference type="EMBL" id="KAF7824871.1"/>
    </source>
</evidence>
<dbReference type="Proteomes" id="UP000634136">
    <property type="component" value="Unassembled WGS sequence"/>
</dbReference>
<protein>
    <recommendedName>
        <fullName evidence="1">Neprosin PEP catalytic domain-containing protein</fullName>
    </recommendedName>
</protein>
<feature type="domain" description="Neprosin PEP catalytic" evidence="1">
    <location>
        <begin position="159"/>
        <end position="417"/>
    </location>
</feature>
<dbReference type="AlphaFoldDB" id="A0A834WMM8"/>
<dbReference type="EMBL" id="JAAIUW010000007">
    <property type="protein sequence ID" value="KAF7824871.1"/>
    <property type="molecule type" value="Genomic_DNA"/>
</dbReference>
<sequence length="417" mass="46529">MATFLSFTEGKHQTLQLGPNGLPNFINKAKTREININGISKEEDLELERQLKILNKHPVQTFQKLKEGVTIDCIKINEQPSLDHPLLKNHKIQMQPNSFPKGVQVNNSAIEGILHSFKRACPIGTIPIQRSTKQDLIRAKSFWKLQIMSKFNNASTPNTFYPDHKIVKVRTTYIPNRYFGAKAGVSLSYSNLQLQNNQSSSSNLWIQSGNPTNIQIMSAGLMISKSLHGDINGAVHLFTFWTNDAYQTGCYNLLCQGFVQVHPTISLGSPVISELTYGGEKIVEFIIYQDGPNGNWWLIIGVKPIAKVTVGYWPSELFPFMRNGANHVGWGGSSWVGRNGLWAPMGNGAMPDGDYTHSAFFNNINFVDDYLAFKVPQDNQTEDIVESPKCYGLVKTKKEEAQGGYILTFGGPGGYYC</sequence>
<dbReference type="PROSITE" id="PS52045">
    <property type="entry name" value="NEPROSIN_PEP_CD"/>
    <property type="match status" value="1"/>
</dbReference>
<comment type="caution">
    <text evidence="2">The sequence shown here is derived from an EMBL/GenBank/DDBJ whole genome shotgun (WGS) entry which is preliminary data.</text>
</comment>
<proteinExistence type="predicted"/>
<dbReference type="InterPro" id="IPR025521">
    <property type="entry name" value="Neprosin_propep"/>
</dbReference>
<dbReference type="OrthoDB" id="1858978at2759"/>
<evidence type="ECO:0000259" key="1">
    <source>
        <dbReference type="PROSITE" id="PS52045"/>
    </source>
</evidence>
<reference evidence="2" key="1">
    <citation type="submission" date="2020-09" db="EMBL/GenBank/DDBJ databases">
        <title>Genome-Enabled Discovery of Anthraquinone Biosynthesis in Senna tora.</title>
        <authorList>
            <person name="Kang S.-H."/>
            <person name="Pandey R.P."/>
            <person name="Lee C.-M."/>
            <person name="Sim J.-S."/>
            <person name="Jeong J.-T."/>
            <person name="Choi B.-S."/>
            <person name="Jung M."/>
            <person name="Ginzburg D."/>
            <person name="Zhao K."/>
            <person name="Won S.Y."/>
            <person name="Oh T.-J."/>
            <person name="Yu Y."/>
            <person name="Kim N.-H."/>
            <person name="Lee O.R."/>
            <person name="Lee T.-H."/>
            <person name="Bashyal P."/>
            <person name="Kim T.-S."/>
            <person name="Lee W.-H."/>
            <person name="Kawkins C."/>
            <person name="Kim C.-K."/>
            <person name="Kim J.S."/>
            <person name="Ahn B.O."/>
            <person name="Rhee S.Y."/>
            <person name="Sohng J.K."/>
        </authorList>
    </citation>
    <scope>NUCLEOTIDE SEQUENCE</scope>
    <source>
        <tissue evidence="2">Leaf</tissue>
    </source>
</reference>
<accession>A0A834WMM8</accession>
<dbReference type="InterPro" id="IPR053168">
    <property type="entry name" value="Glutamic_endopeptidase"/>
</dbReference>
<keyword evidence="3" id="KW-1185">Reference proteome</keyword>
<gene>
    <name evidence="2" type="ORF">G2W53_023015</name>
</gene>
<name>A0A834WMM8_9FABA</name>
<dbReference type="PANTHER" id="PTHR31589">
    <property type="entry name" value="PROTEIN, PUTATIVE (DUF239)-RELATED-RELATED"/>
    <property type="match status" value="1"/>
</dbReference>
<dbReference type="PANTHER" id="PTHR31589:SF232">
    <property type="entry name" value="NEPROSIN DOMAIN-CONTAINING PROTEIN"/>
    <property type="match status" value="1"/>
</dbReference>
<dbReference type="Pfam" id="PF03080">
    <property type="entry name" value="Neprosin"/>
    <property type="match status" value="1"/>
</dbReference>
<dbReference type="InterPro" id="IPR004314">
    <property type="entry name" value="Neprosin"/>
</dbReference>
<dbReference type="Gene3D" id="3.90.1320.10">
    <property type="entry name" value="Outer-capsid protein sigma 3, large lobe"/>
    <property type="match status" value="1"/>
</dbReference>
<dbReference type="Pfam" id="PF14365">
    <property type="entry name" value="Neprosin_AP"/>
    <property type="match status" value="1"/>
</dbReference>
<evidence type="ECO:0000313" key="3">
    <source>
        <dbReference type="Proteomes" id="UP000634136"/>
    </source>
</evidence>